<evidence type="ECO:0000256" key="1">
    <source>
        <dbReference type="SAM" id="MobiDB-lite"/>
    </source>
</evidence>
<gene>
    <name evidence="2" type="ORF">ACFPCV_09530</name>
</gene>
<keyword evidence="3" id="KW-1185">Reference proteome</keyword>
<comment type="caution">
    <text evidence="2">The sequence shown here is derived from an EMBL/GenBank/DDBJ whole genome shotgun (WGS) entry which is preliminary data.</text>
</comment>
<organism evidence="2 3">
    <name type="scientific">Actinophytocola glycyrrhizae</name>
    <dbReference type="NCBI Taxonomy" id="2044873"/>
    <lineage>
        <taxon>Bacteria</taxon>
        <taxon>Bacillati</taxon>
        <taxon>Actinomycetota</taxon>
        <taxon>Actinomycetes</taxon>
        <taxon>Pseudonocardiales</taxon>
        <taxon>Pseudonocardiaceae</taxon>
    </lineage>
</organism>
<protein>
    <recommendedName>
        <fullName evidence="4">VOC domain-containing protein</fullName>
    </recommendedName>
</protein>
<sequence length="48" mass="5227">MDTFMAEHPDIRWSGKPFDIPGGRSVAFQDPAGNTLHLMDQSAPEPTG</sequence>
<accession>A0ABV9S287</accession>
<feature type="region of interest" description="Disordered" evidence="1">
    <location>
        <begin position="29"/>
        <end position="48"/>
    </location>
</feature>
<dbReference type="SUPFAM" id="SSF54593">
    <property type="entry name" value="Glyoxalase/Bleomycin resistance protein/Dihydroxybiphenyl dioxygenase"/>
    <property type="match status" value="1"/>
</dbReference>
<evidence type="ECO:0000313" key="2">
    <source>
        <dbReference type="EMBL" id="MFC4853749.1"/>
    </source>
</evidence>
<dbReference type="Proteomes" id="UP001595859">
    <property type="component" value="Unassembled WGS sequence"/>
</dbReference>
<proteinExistence type="predicted"/>
<dbReference type="EMBL" id="JBHSIS010000003">
    <property type="protein sequence ID" value="MFC4853749.1"/>
    <property type="molecule type" value="Genomic_DNA"/>
</dbReference>
<dbReference type="InterPro" id="IPR029068">
    <property type="entry name" value="Glyas_Bleomycin-R_OHBP_Dase"/>
</dbReference>
<reference evidence="3" key="1">
    <citation type="journal article" date="2019" name="Int. J. Syst. Evol. Microbiol.">
        <title>The Global Catalogue of Microorganisms (GCM) 10K type strain sequencing project: providing services to taxonomists for standard genome sequencing and annotation.</title>
        <authorList>
            <consortium name="The Broad Institute Genomics Platform"/>
            <consortium name="The Broad Institute Genome Sequencing Center for Infectious Disease"/>
            <person name="Wu L."/>
            <person name="Ma J."/>
        </authorList>
    </citation>
    <scope>NUCLEOTIDE SEQUENCE [LARGE SCALE GENOMIC DNA]</scope>
    <source>
        <strain evidence="3">ZS-22-S1</strain>
    </source>
</reference>
<name>A0ABV9S287_9PSEU</name>
<evidence type="ECO:0008006" key="4">
    <source>
        <dbReference type="Google" id="ProtNLM"/>
    </source>
</evidence>
<evidence type="ECO:0000313" key="3">
    <source>
        <dbReference type="Proteomes" id="UP001595859"/>
    </source>
</evidence>